<name>A0A2I4F6C8_JUGRE</name>
<dbReference type="InterPro" id="IPR036273">
    <property type="entry name" value="CRAL/TRIO_N_dom_sf"/>
</dbReference>
<dbReference type="Pfam" id="PF25099">
    <property type="entry name" value="GOLD_PATL1_C"/>
    <property type="match status" value="1"/>
</dbReference>
<dbReference type="SMART" id="SM01100">
    <property type="entry name" value="CRAL_TRIO_N"/>
    <property type="match status" value="1"/>
</dbReference>
<organism evidence="5 6">
    <name type="scientific">Juglans regia</name>
    <name type="common">English walnut</name>
    <dbReference type="NCBI Taxonomy" id="51240"/>
    <lineage>
        <taxon>Eukaryota</taxon>
        <taxon>Viridiplantae</taxon>
        <taxon>Streptophyta</taxon>
        <taxon>Embryophyta</taxon>
        <taxon>Tracheophyta</taxon>
        <taxon>Spermatophyta</taxon>
        <taxon>Magnoliopsida</taxon>
        <taxon>eudicotyledons</taxon>
        <taxon>Gunneridae</taxon>
        <taxon>Pentapetalae</taxon>
        <taxon>rosids</taxon>
        <taxon>fabids</taxon>
        <taxon>Fagales</taxon>
        <taxon>Juglandaceae</taxon>
        <taxon>Juglans</taxon>
    </lineage>
</organism>
<dbReference type="Pfam" id="PF03765">
    <property type="entry name" value="CRAL_TRIO_N"/>
    <property type="match status" value="1"/>
</dbReference>
<evidence type="ECO:0000256" key="3">
    <source>
        <dbReference type="ARBA" id="ARBA00023136"/>
    </source>
</evidence>
<keyword evidence="2" id="KW-0813">Transport</keyword>
<dbReference type="RefSeq" id="XP_018827210.1">
    <property type="nucleotide sequence ID" value="XM_018971665.2"/>
</dbReference>
<evidence type="ECO:0000313" key="5">
    <source>
        <dbReference type="Proteomes" id="UP000235220"/>
    </source>
</evidence>
<dbReference type="InterPro" id="IPR011074">
    <property type="entry name" value="CRAL/TRIO_N_dom"/>
</dbReference>
<keyword evidence="5" id="KW-1185">Reference proteome</keyword>
<protein>
    <submittedName>
        <fullName evidence="6">Patellin-4-like</fullName>
    </submittedName>
</protein>
<keyword evidence="3" id="KW-0472">Membrane</keyword>
<dbReference type="InterPro" id="IPR001251">
    <property type="entry name" value="CRAL-TRIO_dom"/>
</dbReference>
<reference evidence="6" key="1">
    <citation type="submission" date="2025-08" db="UniProtKB">
        <authorList>
            <consortium name="RefSeq"/>
        </authorList>
    </citation>
    <scope>IDENTIFICATION</scope>
    <source>
        <tissue evidence="6">Leaves</tissue>
    </source>
</reference>
<dbReference type="GO" id="GO:0008289">
    <property type="term" value="F:lipid binding"/>
    <property type="evidence" value="ECO:0007669"/>
    <property type="project" value="InterPro"/>
</dbReference>
<dbReference type="Gene3D" id="2.60.120.680">
    <property type="entry name" value="GOLD domain"/>
    <property type="match status" value="1"/>
</dbReference>
<accession>A0A2I4F6C8</accession>
<evidence type="ECO:0000256" key="4">
    <source>
        <dbReference type="SAM" id="MobiDB-lite"/>
    </source>
</evidence>
<dbReference type="Proteomes" id="UP000235220">
    <property type="component" value="Chromosome 1"/>
</dbReference>
<dbReference type="InterPro" id="IPR044834">
    <property type="entry name" value="PATL"/>
</dbReference>
<dbReference type="PANTHER" id="PTHR45932">
    <property type="entry name" value="PATELLIN-1"/>
    <property type="match status" value="1"/>
</dbReference>
<dbReference type="Pfam" id="PF00650">
    <property type="entry name" value="CRAL_TRIO"/>
    <property type="match status" value="1"/>
</dbReference>
<dbReference type="Gene3D" id="3.40.525.10">
    <property type="entry name" value="CRAL-TRIO lipid binding domain"/>
    <property type="match status" value="1"/>
</dbReference>
<dbReference type="PROSITE" id="PS50191">
    <property type="entry name" value="CRAL_TRIO"/>
    <property type="match status" value="1"/>
</dbReference>
<dbReference type="GO" id="GO:0016020">
    <property type="term" value="C:membrane"/>
    <property type="evidence" value="ECO:0007669"/>
    <property type="project" value="UniProtKB-SubCell"/>
</dbReference>
<dbReference type="InterPro" id="IPR036865">
    <property type="entry name" value="CRAL-TRIO_dom_sf"/>
</dbReference>
<feature type="region of interest" description="Disordered" evidence="4">
    <location>
        <begin position="1"/>
        <end position="60"/>
    </location>
</feature>
<gene>
    <name evidence="6" type="primary">LOC108995973</name>
</gene>
<dbReference type="SMART" id="SM00516">
    <property type="entry name" value="SEC14"/>
    <property type="match status" value="1"/>
</dbReference>
<evidence type="ECO:0000256" key="2">
    <source>
        <dbReference type="ARBA" id="ARBA00022448"/>
    </source>
</evidence>
<evidence type="ECO:0000256" key="1">
    <source>
        <dbReference type="ARBA" id="ARBA00004370"/>
    </source>
</evidence>
<dbReference type="OrthoDB" id="75724at2759"/>
<feature type="compositionally biased region" description="Basic and acidic residues" evidence="4">
    <location>
        <begin position="1"/>
        <end position="38"/>
    </location>
</feature>
<dbReference type="PANTHER" id="PTHR45932:SF3">
    <property type="entry name" value="PATELLIN-4-LIKE"/>
    <property type="match status" value="1"/>
</dbReference>
<dbReference type="PRINTS" id="PR00180">
    <property type="entry name" value="CRETINALDHBP"/>
</dbReference>
<dbReference type="Gramene" id="Jr01_32070_p1">
    <property type="protein sequence ID" value="cds.Jr01_32070_p1"/>
    <property type="gene ID" value="Jr01_32070"/>
</dbReference>
<dbReference type="SUPFAM" id="SSF46938">
    <property type="entry name" value="CRAL/TRIO N-terminal domain"/>
    <property type="match status" value="1"/>
</dbReference>
<sequence length="457" mass="52831">MAEKKETRHNENEHEKAQNGNDHAEENGSGNNDHDDQTKNLNTHIRQETDQEDESAYAAEMKSKKKNELLQFRLKVEDAIIGNYLLGKPVRNPSATQANSKTKEQPRDITIWGVPLLPSKGHAGTDVVLLKFLRARDFKVQDAFEMLRKTLRWRKEFKIDGILEEKLGSDLENITYFKSRDREGHPLCYVMYGALQDKELCKKAFGTEEKCRKFLRWNMKNVEKGIKKLSFSDGGRADSILYIVDLKNFQGPGMEEVRSVNKKFMMLIADYYPEIIHKFIVINVPFWYYASHLLLLRSMGRRDKKNFIFASTARVPKTLLKFIAPENLPVEYGGLKRENDEDFTPAEKASELIIRGTSITHIELPVTEAGVTMVWDVTVVRGDVSYKEEFIPNDEGSYNILVQNRKKMGETVRNSFYISEPGRIVITIDNDTFKKKRVFYRSKTKPTNIPSYVRLLE</sequence>
<dbReference type="Gene3D" id="1.10.8.20">
    <property type="entry name" value="N-terminal domain of phosphatidylinositol transfer protein sec14p"/>
    <property type="match status" value="1"/>
</dbReference>
<dbReference type="SUPFAM" id="SSF52087">
    <property type="entry name" value="CRAL/TRIO domain"/>
    <property type="match status" value="1"/>
</dbReference>
<dbReference type="InterPro" id="IPR056794">
    <property type="entry name" value="PATL1-6_C_GOLD"/>
</dbReference>
<proteinExistence type="predicted"/>
<evidence type="ECO:0000313" key="6">
    <source>
        <dbReference type="RefSeq" id="XP_018827210.1"/>
    </source>
</evidence>
<comment type="subcellular location">
    <subcellularLocation>
        <location evidence="1">Membrane</location>
    </subcellularLocation>
</comment>
<dbReference type="CDD" id="cd00170">
    <property type="entry name" value="SEC14"/>
    <property type="match status" value="1"/>
</dbReference>
<dbReference type="GeneID" id="108995973"/>
<dbReference type="AlphaFoldDB" id="A0A2I4F6C8"/>
<dbReference type="KEGG" id="jre:108995973"/>